<name>A0AAE3MXT2_9HYPH</name>
<evidence type="ECO:0000313" key="3">
    <source>
        <dbReference type="Proteomes" id="UP001208771"/>
    </source>
</evidence>
<sequence length="581" mass="61986">MTVIDPIRLEVLKNAFDSVADEMALMLMRAAYSPIVRDSMDYSTALCDAQGQTLAQGVTTPMHLGSFYDAMQHLRSRYAGQIREGDVFIGNDPYAAAGQHLPDIYIVEPVFHGGALVAWMTTVAHHADVGGIVPGSNALGATEIFQEGLRLPFLKLYDAGVANDAIWEIIGLNVRVPDLVTGDLRAQMAACKAGRRSFTELLDRYGAAEVLAYAEELHNYAERLARAEIAELPDGVFGFTDHLDGLGQNPEPIVIQLAVTIEGDRLCVDFTGSSPQVKGGVNTPLPFTKASVYTALRSVMKSEIPNCRGFERAITVTAPAGTVVNSVHPAPCGARGITGYRVIDAMFGALAKALPDRVTADGMGGSTVPTFGGWHEGKPFVFTETVMGTWGAGRDHDGQVGVPHMGANQANVPVEMIEASYPLRILNYGTVSDTGGAGRHRGGNSFIREYLFLGKEGVFSLRSDKRAFPPHGLFGGGNGCGPDSTIRRANGDVVTLPVLVTEPYTLKTGDVFRHVSPSGGGYGDPLERALVDIESDLAEGTVTPDHAARAYGVVFSGPKIDPAATAQRREELRAARDETVS</sequence>
<dbReference type="AlphaFoldDB" id="A0AAE3MXT2"/>
<protein>
    <submittedName>
        <fullName evidence="2">Hydantoinase B/oxoprolinase family protein</fullName>
    </submittedName>
</protein>
<dbReference type="RefSeq" id="WP_306410758.1">
    <property type="nucleotide sequence ID" value="NZ_JANFPI010000002.1"/>
</dbReference>
<comment type="caution">
    <text evidence="2">The sequence shown here is derived from an EMBL/GenBank/DDBJ whole genome shotgun (WGS) entry which is preliminary data.</text>
</comment>
<dbReference type="GO" id="GO:0006749">
    <property type="term" value="P:glutathione metabolic process"/>
    <property type="evidence" value="ECO:0007669"/>
    <property type="project" value="TreeGrafter"/>
</dbReference>
<proteinExistence type="predicted"/>
<dbReference type="PANTHER" id="PTHR11365:SF23">
    <property type="entry name" value="HYPOTHETICAL 5-OXOPROLINASE (EUROFUNG)-RELATED"/>
    <property type="match status" value="1"/>
</dbReference>
<organism evidence="2 3">
    <name type="scientific">Ectorhizobium quercum</name>
    <dbReference type="NCBI Taxonomy" id="2965071"/>
    <lineage>
        <taxon>Bacteria</taxon>
        <taxon>Pseudomonadati</taxon>
        <taxon>Pseudomonadota</taxon>
        <taxon>Alphaproteobacteria</taxon>
        <taxon>Hyphomicrobiales</taxon>
        <taxon>Rhizobiaceae</taxon>
        <taxon>Ectorhizobium</taxon>
    </lineage>
</organism>
<gene>
    <name evidence="2" type="ORF">NOF55_07700</name>
</gene>
<feature type="domain" description="Hydantoinase B/oxoprolinase" evidence="1">
    <location>
        <begin position="5"/>
        <end position="525"/>
    </location>
</feature>
<dbReference type="GO" id="GO:0017168">
    <property type="term" value="F:5-oxoprolinase (ATP-hydrolyzing) activity"/>
    <property type="evidence" value="ECO:0007669"/>
    <property type="project" value="TreeGrafter"/>
</dbReference>
<dbReference type="GO" id="GO:0005829">
    <property type="term" value="C:cytosol"/>
    <property type="evidence" value="ECO:0007669"/>
    <property type="project" value="TreeGrafter"/>
</dbReference>
<reference evidence="2" key="1">
    <citation type="submission" date="2022-07" db="EMBL/GenBank/DDBJ databases">
        <title>Ectorhizobium quercum gen.nov., sp. nov.</title>
        <authorList>
            <person name="Ma T."/>
            <person name="Li Y."/>
        </authorList>
    </citation>
    <scope>NUCLEOTIDE SEQUENCE</scope>
    <source>
        <strain evidence="2">BDR2-2</strain>
    </source>
</reference>
<accession>A0AAE3MXT2</accession>
<dbReference type="InterPro" id="IPR003692">
    <property type="entry name" value="Hydantoinase_B"/>
</dbReference>
<keyword evidence="3" id="KW-1185">Reference proteome</keyword>
<evidence type="ECO:0000259" key="1">
    <source>
        <dbReference type="Pfam" id="PF02538"/>
    </source>
</evidence>
<dbReference type="PANTHER" id="PTHR11365">
    <property type="entry name" value="5-OXOPROLINASE RELATED"/>
    <property type="match status" value="1"/>
</dbReference>
<dbReference type="InterPro" id="IPR045079">
    <property type="entry name" value="Oxoprolinase-like"/>
</dbReference>
<evidence type="ECO:0000313" key="2">
    <source>
        <dbReference type="EMBL" id="MCX8996988.1"/>
    </source>
</evidence>
<dbReference type="Pfam" id="PF02538">
    <property type="entry name" value="Hydantoinase_B"/>
    <property type="match status" value="1"/>
</dbReference>
<dbReference type="Proteomes" id="UP001208771">
    <property type="component" value="Unassembled WGS sequence"/>
</dbReference>
<dbReference type="EMBL" id="JANFPI010000002">
    <property type="protein sequence ID" value="MCX8996988.1"/>
    <property type="molecule type" value="Genomic_DNA"/>
</dbReference>